<evidence type="ECO:0000259" key="1">
    <source>
        <dbReference type="SMART" id="SM00382"/>
    </source>
</evidence>
<dbReference type="Pfam" id="PF22738">
    <property type="entry name" value="NNH7"/>
    <property type="match status" value="1"/>
</dbReference>
<dbReference type="EMBL" id="BOMN01000088">
    <property type="protein sequence ID" value="GIE23229.1"/>
    <property type="molecule type" value="Genomic_DNA"/>
</dbReference>
<dbReference type="Pfam" id="PF05729">
    <property type="entry name" value="NACHT"/>
    <property type="match status" value="1"/>
</dbReference>
<dbReference type="InterPro" id="IPR027417">
    <property type="entry name" value="P-loop_NTPase"/>
</dbReference>
<comment type="caution">
    <text evidence="2">The sequence shown here is derived from an EMBL/GenBank/DDBJ whole genome shotgun (WGS) entry which is preliminary data.</text>
</comment>
<dbReference type="RefSeq" id="WP_203840287.1">
    <property type="nucleotide sequence ID" value="NZ_BAAATV010000009.1"/>
</dbReference>
<dbReference type="Gene3D" id="3.40.50.300">
    <property type="entry name" value="P-loop containing nucleotide triphosphate hydrolases"/>
    <property type="match status" value="1"/>
</dbReference>
<gene>
    <name evidence="2" type="ORF">Ahu01nite_063310</name>
</gene>
<sequence>MRTRSLTYADALRLLGKDENEAVAALSRLTGVTAGVVTVASAGTVDFFALRGELVKWGHDTVRGLRDRASGIRRFDRTELLVAAHAVVVITAFFEALDEAFAAAPGLDLTDAELTAQEQVALSTGTGLTESYAAMVGALIDQPPPMPTPLHPFEDLLAGLSSFYGGLSRRILTFLAELAAFADKHSRLESVVFSEALTTAAVSRYQLLYRSLIAAAPEFGIWVNTIESQATRHVVRVVSADLGAEIARLRSVLTAVPLPVDAVRQGLGVLHRQAMERPVLAAQYAPDHVMLPSLGQGYLNPSGQMGVAGRNSRPSTEDWWAASRPVPDVQDFLLACLTSVPATSSLLVVLGQPGSGKSALTRVLAARLPESDFLVVRVELRTVPADTQVQNQIEEALYQALGERVVWPELARRSGSALPVIIMDGFDELLQASGLNRADYLEQLRAFQDRERDLGRPVAILVTSRTVVADRARFPAETTVVRLAPFDDDQVGQWLAIWNTANADALAERGLYPLPDDVALAHPELAREPLLLLLLALYDASTNALQNSGTGLGRVDLYERLFSDFVRREVDKGHPGDRRDDEIDAEWRRLGVVALSILNRGGDVILDTELDRDLPHLLGPASTAPDPDALSPSQVLVGRFFFIHEACATRDTGGPRRSFEFLHATFGDFLAARLIVGELVDTAQERLHQRRRRSQAGTLDAGFLYAATSFVTIARRAPLWDFCAGVIARLTAADRELCRELVIELLPEAGYPHPTWSLAGYEARRKPSAARHAAFSANLVCLAVLLSDRPVDIEELVGQPDVTAWRDQALLWHSMLDPEDRRRLWQQFRVSWHLDERPPRLRIRLEDNAAVSVKESLPWPPAEVPDPGLLTFDDIAAPATSRTGRLLRRCAFVQTTIDSRELIYALTPALALTPGPEGPVMDDRLFQGTDAGGARRSTLREWVSRVGRSGW</sequence>
<name>A0ABQ3ZXJ4_9ACTN</name>
<protein>
    <recommendedName>
        <fullName evidence="1">AAA+ ATPase domain-containing protein</fullName>
    </recommendedName>
</protein>
<evidence type="ECO:0000313" key="3">
    <source>
        <dbReference type="Proteomes" id="UP000603200"/>
    </source>
</evidence>
<dbReference type="InterPro" id="IPR003593">
    <property type="entry name" value="AAA+_ATPase"/>
</dbReference>
<accession>A0ABQ3ZXJ4</accession>
<keyword evidence="3" id="KW-1185">Reference proteome</keyword>
<reference evidence="2 3" key="1">
    <citation type="submission" date="2021-01" db="EMBL/GenBank/DDBJ databases">
        <title>Whole genome shotgun sequence of Actinoplanes humidus NBRC 14915.</title>
        <authorList>
            <person name="Komaki H."/>
            <person name="Tamura T."/>
        </authorList>
    </citation>
    <scope>NUCLEOTIDE SEQUENCE [LARGE SCALE GENOMIC DNA]</scope>
    <source>
        <strain evidence="2 3">NBRC 14915</strain>
    </source>
</reference>
<evidence type="ECO:0000313" key="2">
    <source>
        <dbReference type="EMBL" id="GIE23229.1"/>
    </source>
</evidence>
<dbReference type="SUPFAM" id="SSF52540">
    <property type="entry name" value="P-loop containing nucleoside triphosphate hydrolases"/>
    <property type="match status" value="1"/>
</dbReference>
<organism evidence="2 3">
    <name type="scientific">Winogradskya humida</name>
    <dbReference type="NCBI Taxonomy" id="113566"/>
    <lineage>
        <taxon>Bacteria</taxon>
        <taxon>Bacillati</taxon>
        <taxon>Actinomycetota</taxon>
        <taxon>Actinomycetes</taxon>
        <taxon>Micromonosporales</taxon>
        <taxon>Micromonosporaceae</taxon>
        <taxon>Winogradskya</taxon>
    </lineage>
</organism>
<dbReference type="Proteomes" id="UP000603200">
    <property type="component" value="Unassembled WGS sequence"/>
</dbReference>
<feature type="domain" description="AAA+ ATPase" evidence="1">
    <location>
        <begin position="343"/>
        <end position="487"/>
    </location>
</feature>
<dbReference type="InterPro" id="IPR054567">
    <property type="entry name" value="NNH7"/>
</dbReference>
<proteinExistence type="predicted"/>
<dbReference type="InterPro" id="IPR007111">
    <property type="entry name" value="NACHT_NTPase"/>
</dbReference>
<dbReference type="SMART" id="SM00382">
    <property type="entry name" value="AAA"/>
    <property type="match status" value="1"/>
</dbReference>